<evidence type="ECO:0000313" key="4">
    <source>
        <dbReference type="EMBL" id="PSR75206.1"/>
    </source>
</evidence>
<feature type="region of interest" description="Disordered" evidence="2">
    <location>
        <begin position="529"/>
        <end position="574"/>
    </location>
</feature>
<accession>A0A2R6NR89</accession>
<keyword evidence="5" id="KW-1185">Reference proteome</keyword>
<dbReference type="GO" id="GO:0003676">
    <property type="term" value="F:nucleic acid binding"/>
    <property type="evidence" value="ECO:0007669"/>
    <property type="project" value="InterPro"/>
</dbReference>
<protein>
    <recommendedName>
        <fullName evidence="3">CCHC-type domain-containing protein</fullName>
    </recommendedName>
</protein>
<feature type="compositionally biased region" description="Basic and acidic residues" evidence="2">
    <location>
        <begin position="529"/>
        <end position="550"/>
    </location>
</feature>
<organism evidence="4 5">
    <name type="scientific">Hermanssonia centrifuga</name>
    <dbReference type="NCBI Taxonomy" id="98765"/>
    <lineage>
        <taxon>Eukaryota</taxon>
        <taxon>Fungi</taxon>
        <taxon>Dikarya</taxon>
        <taxon>Basidiomycota</taxon>
        <taxon>Agaricomycotina</taxon>
        <taxon>Agaricomycetes</taxon>
        <taxon>Polyporales</taxon>
        <taxon>Meruliaceae</taxon>
        <taxon>Hermanssonia</taxon>
    </lineage>
</organism>
<evidence type="ECO:0000256" key="1">
    <source>
        <dbReference type="SAM" id="Coils"/>
    </source>
</evidence>
<feature type="coiled-coil region" evidence="1">
    <location>
        <begin position="121"/>
        <end position="148"/>
    </location>
</feature>
<dbReference type="SMART" id="SM00343">
    <property type="entry name" value="ZnF_C2HC"/>
    <property type="match status" value="3"/>
</dbReference>
<feature type="region of interest" description="Disordered" evidence="2">
    <location>
        <begin position="1"/>
        <end position="26"/>
    </location>
</feature>
<dbReference type="STRING" id="98765.A0A2R6NR89"/>
<dbReference type="InterPro" id="IPR001878">
    <property type="entry name" value="Znf_CCHC"/>
</dbReference>
<feature type="domain" description="CCHC-type" evidence="3">
    <location>
        <begin position="437"/>
        <end position="455"/>
    </location>
</feature>
<evidence type="ECO:0000259" key="3">
    <source>
        <dbReference type="SMART" id="SM00343"/>
    </source>
</evidence>
<reference evidence="4 5" key="1">
    <citation type="submission" date="2018-02" db="EMBL/GenBank/DDBJ databases">
        <title>Genome sequence of the basidiomycete white-rot fungus Phlebia centrifuga.</title>
        <authorList>
            <person name="Granchi Z."/>
            <person name="Peng M."/>
            <person name="de Vries R.P."/>
            <person name="Hilden K."/>
            <person name="Makela M.R."/>
            <person name="Grigoriev I."/>
            <person name="Riley R."/>
        </authorList>
    </citation>
    <scope>NUCLEOTIDE SEQUENCE [LARGE SCALE GENOMIC DNA]</scope>
    <source>
        <strain evidence="4 5">FBCC195</strain>
    </source>
</reference>
<name>A0A2R6NR89_9APHY</name>
<dbReference type="AlphaFoldDB" id="A0A2R6NR89"/>
<dbReference type="GO" id="GO:0008270">
    <property type="term" value="F:zinc ion binding"/>
    <property type="evidence" value="ECO:0007669"/>
    <property type="project" value="InterPro"/>
</dbReference>
<dbReference type="OrthoDB" id="4230923at2759"/>
<comment type="caution">
    <text evidence="4">The sequence shown here is derived from an EMBL/GenBank/DDBJ whole genome shotgun (WGS) entry which is preliminary data.</text>
</comment>
<evidence type="ECO:0000313" key="5">
    <source>
        <dbReference type="Proteomes" id="UP000186601"/>
    </source>
</evidence>
<dbReference type="EMBL" id="MLYV02000917">
    <property type="protein sequence ID" value="PSR75206.1"/>
    <property type="molecule type" value="Genomic_DNA"/>
</dbReference>
<evidence type="ECO:0000256" key="2">
    <source>
        <dbReference type="SAM" id="MobiDB-lite"/>
    </source>
</evidence>
<dbReference type="Proteomes" id="UP000186601">
    <property type="component" value="Unassembled WGS sequence"/>
</dbReference>
<feature type="domain" description="CCHC-type" evidence="3">
    <location>
        <begin position="414"/>
        <end position="430"/>
    </location>
</feature>
<keyword evidence="1" id="KW-0175">Coiled coil</keyword>
<feature type="domain" description="CCHC-type" evidence="3">
    <location>
        <begin position="392"/>
        <end position="410"/>
    </location>
</feature>
<gene>
    <name evidence="4" type="ORF">PHLCEN_2v9247</name>
</gene>
<proteinExistence type="predicted"/>
<sequence>MSSAQATRSHAGPTSTPTGRVGVSSSIPGSKVNTYSEAIKHLIQHAYVTDDTPNITELVIALKYFATNIKTTPSLHVTTITALALYAEQIDTETKAEEIANKVMTKISESIESLEIGFSRIDSATTSLNEIIEQAETAQNKNQVTSDKVIESLEAAKLHIEHAPSAPVANKTPTYAAVLQSAIPPSQHTLLIREDMKTKQLLIEGAEIIDATTGQRFKEQVLLKKAELALEMLNKDEEEVILGVMEGEIEFKAVQILERGGLLYHLNTAEAVRWLQRADTAKAFLKHFGGGNPSISIRCRVYRIILDFVPIEFEADNLAYLEQIEERNGLDLGTIVKAHWIKPKHRRSSTQQVALLQLDVTSPQVANFIIGQGLIINGKPVYGRKSIPEPKRCMKCQQFSPPHFAAACKSIHDTCATCGSLSHVSTACNVTERAQFGCSNCKQAGHAAWDRACPAFLQAMQKLGSRQPDMNYKVFPIIDEPNTWELLDRPAHAPFRLQEMRQPLISRPQPEYQRDSNLDWSREVEIEFPLDDAHREGPNQGKGYDRDQQPHLRNPPSSSQDHHGPGPRTVNPRTNSLVQEVANRNSRLGLDKEQALLRPLRAPFVSGANITVIRANAGLR</sequence>